<sequence>MAELKTQKTLASPAAFLATVTDERRRRDAQAVCTLMQEVTGDPPAMWGPAIVGFGHCRLRYESGRELDWMLVGFSPRKAALTLYIMPGFDAYDGLLARLGRFTTGKSCLYVKRLDEVDMDVLRELVARSVRHMRERNGVAD</sequence>
<dbReference type="AlphaFoldDB" id="A0A7W8FZF2"/>
<proteinExistence type="predicted"/>
<dbReference type="EMBL" id="JACHHP010000002">
    <property type="protein sequence ID" value="MBB5208071.1"/>
    <property type="molecule type" value="Genomic_DNA"/>
</dbReference>
<reference evidence="2 3" key="1">
    <citation type="submission" date="2020-08" db="EMBL/GenBank/DDBJ databases">
        <title>Genomic Encyclopedia of Type Strains, Phase IV (KMG-IV): sequencing the most valuable type-strain genomes for metagenomic binning, comparative biology and taxonomic classification.</title>
        <authorList>
            <person name="Goeker M."/>
        </authorList>
    </citation>
    <scope>NUCLEOTIDE SEQUENCE [LARGE SCALE GENOMIC DNA]</scope>
    <source>
        <strain evidence="2 3">DSM 24163</strain>
    </source>
</reference>
<evidence type="ECO:0000259" key="1">
    <source>
        <dbReference type="Pfam" id="PF08818"/>
    </source>
</evidence>
<comment type="caution">
    <text evidence="2">The sequence shown here is derived from an EMBL/GenBank/DDBJ whole genome shotgun (WGS) entry which is preliminary data.</text>
</comment>
<keyword evidence="3" id="KW-1185">Reference proteome</keyword>
<dbReference type="Proteomes" id="UP000521199">
    <property type="component" value="Unassembled WGS sequence"/>
</dbReference>
<feature type="domain" description="YdhG-like" evidence="1">
    <location>
        <begin position="25"/>
        <end position="129"/>
    </location>
</feature>
<organism evidence="2 3">
    <name type="scientific">Chiayiivirga flava</name>
    <dbReference type="NCBI Taxonomy" id="659595"/>
    <lineage>
        <taxon>Bacteria</taxon>
        <taxon>Pseudomonadati</taxon>
        <taxon>Pseudomonadota</taxon>
        <taxon>Gammaproteobacteria</taxon>
        <taxon>Lysobacterales</taxon>
        <taxon>Lysobacteraceae</taxon>
        <taxon>Chiayiivirga</taxon>
    </lineage>
</organism>
<gene>
    <name evidence="2" type="ORF">HNQ52_001600</name>
</gene>
<accession>A0A7W8FZF2</accession>
<name>A0A7W8FZF2_9GAMM</name>
<evidence type="ECO:0000313" key="2">
    <source>
        <dbReference type="EMBL" id="MBB5208071.1"/>
    </source>
</evidence>
<evidence type="ECO:0000313" key="3">
    <source>
        <dbReference type="Proteomes" id="UP000521199"/>
    </source>
</evidence>
<dbReference type="InterPro" id="IPR014922">
    <property type="entry name" value="YdhG-like"/>
</dbReference>
<dbReference type="RefSeq" id="WP_183960574.1">
    <property type="nucleotide sequence ID" value="NZ_JACHHP010000002.1"/>
</dbReference>
<dbReference type="Pfam" id="PF08818">
    <property type="entry name" value="DUF1801"/>
    <property type="match status" value="1"/>
</dbReference>
<protein>
    <recommendedName>
        <fullName evidence="1">YdhG-like domain-containing protein</fullName>
    </recommendedName>
</protein>